<dbReference type="InterPro" id="IPR006880">
    <property type="entry name" value="INO80B_C"/>
</dbReference>
<feature type="compositionally biased region" description="Acidic residues" evidence="1">
    <location>
        <begin position="75"/>
        <end position="88"/>
    </location>
</feature>
<feature type="region of interest" description="Disordered" evidence="1">
    <location>
        <begin position="220"/>
        <end position="250"/>
    </location>
</feature>
<feature type="region of interest" description="Disordered" evidence="1">
    <location>
        <begin position="284"/>
        <end position="308"/>
    </location>
</feature>
<feature type="domain" description="INO80 complex subunit B-like conserved region" evidence="2">
    <location>
        <begin position="253"/>
        <end position="331"/>
    </location>
</feature>
<dbReference type="Pfam" id="PF04795">
    <property type="entry name" value="PAPA-1"/>
    <property type="match status" value="1"/>
</dbReference>
<feature type="compositionally biased region" description="Polar residues" evidence="1">
    <location>
        <begin position="139"/>
        <end position="149"/>
    </location>
</feature>
<sequence length="368" mass="40777">MTSSEDDLEILRMLPSDDDESDDARASASRTEKPATKPQGALTKNVSSAAAKTHKAPGGVDTKAKPHPRKRVFVDDDEDDETEADDDGNDKGTREDDEEEEVDDDGDEDEVSEDENDEGSESDDEGGPKDEEEEKLTPSGGSETGNQTKGAKISEKVSKGAKPGPKPRPPTDEYYDSDSDEDDFESYRKSAAKRGTARQRAMRGQEEAVDLLDLDMLHALNPRQQQARAEGASARSKSATTVEQSTDQRDRLELKRVQAARLRAINAEKKLQEKQAAIQEKVLRGASSRRRRQDEEARRMNEPGGIMDTSLKPGYVRYVSTRTDARIMFAQGCREEDVPHVLRRKLVAAPTLPPQFARDPRTGKRILP</sequence>
<evidence type="ECO:0000313" key="3">
    <source>
        <dbReference type="EMBL" id="KAA8490952.1"/>
    </source>
</evidence>
<keyword evidence="4" id="KW-1185">Reference proteome</keyword>
<feature type="compositionally biased region" description="Basic and acidic residues" evidence="1">
    <location>
        <begin position="292"/>
        <end position="301"/>
    </location>
</feature>
<evidence type="ECO:0000259" key="2">
    <source>
        <dbReference type="Pfam" id="PF04795"/>
    </source>
</evidence>
<accession>A0A5J4YIT3</accession>
<proteinExistence type="predicted"/>
<reference evidence="4" key="1">
    <citation type="journal article" date="2019" name="Nat. Commun.">
        <title>Expansion of phycobilisome linker gene families in mesophilic red algae.</title>
        <authorList>
            <person name="Lee J."/>
            <person name="Kim D."/>
            <person name="Bhattacharya D."/>
            <person name="Yoon H.S."/>
        </authorList>
    </citation>
    <scope>NUCLEOTIDE SEQUENCE [LARGE SCALE GENOMIC DNA]</scope>
    <source>
        <strain evidence="4">CCMP 1328</strain>
    </source>
</reference>
<evidence type="ECO:0000256" key="1">
    <source>
        <dbReference type="SAM" id="MobiDB-lite"/>
    </source>
</evidence>
<feature type="compositionally biased region" description="Acidic residues" evidence="1">
    <location>
        <begin position="95"/>
        <end position="134"/>
    </location>
</feature>
<evidence type="ECO:0000313" key="4">
    <source>
        <dbReference type="Proteomes" id="UP000324585"/>
    </source>
</evidence>
<dbReference type="OMA" id="RIMFAQG"/>
<dbReference type="Proteomes" id="UP000324585">
    <property type="component" value="Unassembled WGS sequence"/>
</dbReference>
<feature type="compositionally biased region" description="Basic residues" evidence="1">
    <location>
        <begin position="190"/>
        <end position="201"/>
    </location>
</feature>
<feature type="region of interest" description="Disordered" evidence="1">
    <location>
        <begin position="1"/>
        <end position="204"/>
    </location>
</feature>
<comment type="caution">
    <text evidence="3">The sequence shown here is derived from an EMBL/GenBank/DDBJ whole genome shotgun (WGS) entry which is preliminary data.</text>
</comment>
<protein>
    <recommendedName>
        <fullName evidence="2">INO80 complex subunit B-like conserved region domain-containing protein</fullName>
    </recommendedName>
</protein>
<dbReference type="AlphaFoldDB" id="A0A5J4YIT3"/>
<gene>
    <name evidence="3" type="ORF">FVE85_9844</name>
</gene>
<dbReference type="GO" id="GO:0031011">
    <property type="term" value="C:Ino80 complex"/>
    <property type="evidence" value="ECO:0007669"/>
    <property type="project" value="InterPro"/>
</dbReference>
<feature type="compositionally biased region" description="Polar residues" evidence="1">
    <location>
        <begin position="235"/>
        <end position="245"/>
    </location>
</feature>
<name>A0A5J4YIT3_PORPP</name>
<dbReference type="EMBL" id="VRMN01000017">
    <property type="protein sequence ID" value="KAA8490952.1"/>
    <property type="molecule type" value="Genomic_DNA"/>
</dbReference>
<organism evidence="3 4">
    <name type="scientific">Porphyridium purpureum</name>
    <name type="common">Red alga</name>
    <name type="synonym">Porphyridium cruentum</name>
    <dbReference type="NCBI Taxonomy" id="35688"/>
    <lineage>
        <taxon>Eukaryota</taxon>
        <taxon>Rhodophyta</taxon>
        <taxon>Bangiophyceae</taxon>
        <taxon>Porphyridiales</taxon>
        <taxon>Porphyridiaceae</taxon>
        <taxon>Porphyridium</taxon>
    </lineage>
</organism>
<feature type="compositionally biased region" description="Acidic residues" evidence="1">
    <location>
        <begin position="173"/>
        <end position="184"/>
    </location>
</feature>